<evidence type="ECO:0000313" key="2">
    <source>
        <dbReference type="EMBL" id="KKB13484.1"/>
    </source>
</evidence>
<dbReference type="PATRIC" id="fig|443610.3.peg.2828"/>
<reference evidence="2 3" key="1">
    <citation type="submission" date="2015-03" db="EMBL/GenBank/DDBJ databases">
        <authorList>
            <person name="Hassan Y.I."/>
            <person name="Lepp D."/>
            <person name="Li X.-Z."/>
            <person name="Zhou T."/>
        </authorList>
    </citation>
    <scope>NUCLEOTIDE SEQUENCE [LARGE SCALE GENOMIC DNA]</scope>
    <source>
        <strain evidence="2 3">BD-c194</strain>
    </source>
</reference>
<dbReference type="AlphaFoldDB" id="A0A0F5FXA3"/>
<evidence type="ECO:0000256" key="1">
    <source>
        <dbReference type="SAM" id="MobiDB-lite"/>
    </source>
</evidence>
<evidence type="ECO:0000313" key="3">
    <source>
        <dbReference type="Proteomes" id="UP000033632"/>
    </source>
</evidence>
<feature type="compositionally biased region" description="Polar residues" evidence="1">
    <location>
        <begin position="98"/>
        <end position="112"/>
    </location>
</feature>
<feature type="compositionally biased region" description="Basic and acidic residues" evidence="1">
    <location>
        <begin position="72"/>
        <end position="94"/>
    </location>
</feature>
<organism evidence="2 3">
    <name type="scientific">Devosia geojensis</name>
    <dbReference type="NCBI Taxonomy" id="443610"/>
    <lineage>
        <taxon>Bacteria</taxon>
        <taxon>Pseudomonadati</taxon>
        <taxon>Pseudomonadota</taxon>
        <taxon>Alphaproteobacteria</taxon>
        <taxon>Hyphomicrobiales</taxon>
        <taxon>Devosiaceae</taxon>
        <taxon>Devosia</taxon>
    </lineage>
</organism>
<gene>
    <name evidence="2" type="ORF">VE25_01790</name>
</gene>
<feature type="region of interest" description="Disordered" evidence="1">
    <location>
        <begin position="69"/>
        <end position="112"/>
    </location>
</feature>
<dbReference type="Proteomes" id="UP000033632">
    <property type="component" value="Unassembled WGS sequence"/>
</dbReference>
<proteinExistence type="predicted"/>
<accession>A0A0F5FXA3</accession>
<sequence length="112" mass="12800">MAPEQPRQMKAAQLSKIGEFPECYISLGMRRKKVSRESQCRGGVRFGRRSDIVRRCPLSQYPDQFLKKSRHLERGALPHERLVHPRKMRSERAAGQEVISQDDFSGSSSLTG</sequence>
<name>A0A0F5FXA3_9HYPH</name>
<keyword evidence="3" id="KW-1185">Reference proteome</keyword>
<dbReference type="EMBL" id="JZEX01000024">
    <property type="protein sequence ID" value="KKB13484.1"/>
    <property type="molecule type" value="Genomic_DNA"/>
</dbReference>
<protein>
    <submittedName>
        <fullName evidence="2">Uncharacterized protein</fullName>
    </submittedName>
</protein>
<dbReference type="STRING" id="443610.VE25_01790"/>
<comment type="caution">
    <text evidence="2">The sequence shown here is derived from an EMBL/GenBank/DDBJ whole genome shotgun (WGS) entry which is preliminary data.</text>
</comment>